<dbReference type="PaxDb" id="2903-EOD41383"/>
<dbReference type="HOGENOM" id="CLU_1339668_0_0_1"/>
<dbReference type="Proteomes" id="UP000013827">
    <property type="component" value="Unassembled WGS sequence"/>
</dbReference>
<sequence length="205" mass="22235">MIMVAWLDTVKPGFGDAYGSVFAEMGCDEKSDLQFFDADALRKCKEMLTAAAGKKMYVDTPKIMNAIKAVLEKKTPKAPPKPKPAAQKRPRPNQPDETPVRGRGGGGRGVGSSSSGRGRDAGSSSSGSCGGSPCLTKGRMTRNGQEGVREQILAAFIAAQEAKNLDGMVLAKEKLKRFLEEYSKHEQDQFMLGQLEEAIREHEQQ</sequence>
<evidence type="ECO:0000256" key="1">
    <source>
        <dbReference type="SAM" id="MobiDB-lite"/>
    </source>
</evidence>
<reference evidence="2" key="2">
    <citation type="submission" date="2024-10" db="UniProtKB">
        <authorList>
            <consortium name="EnsemblProtists"/>
        </authorList>
    </citation>
    <scope>IDENTIFICATION</scope>
</reference>
<dbReference type="KEGG" id="ehx:EMIHUDRAFT_351345"/>
<evidence type="ECO:0000313" key="3">
    <source>
        <dbReference type="Proteomes" id="UP000013827"/>
    </source>
</evidence>
<feature type="region of interest" description="Disordered" evidence="1">
    <location>
        <begin position="71"/>
        <end position="143"/>
    </location>
</feature>
<protein>
    <submittedName>
        <fullName evidence="2">Uncharacterized protein</fullName>
    </submittedName>
</protein>
<feature type="compositionally biased region" description="Low complexity" evidence="1">
    <location>
        <begin position="111"/>
        <end position="127"/>
    </location>
</feature>
<dbReference type="EnsemblProtists" id="EOD41383">
    <property type="protein sequence ID" value="EOD41383"/>
    <property type="gene ID" value="EMIHUDRAFT_351345"/>
</dbReference>
<dbReference type="RefSeq" id="XP_005793812.1">
    <property type="nucleotide sequence ID" value="XM_005793755.1"/>
</dbReference>
<name>A0A0D3L048_EMIH1</name>
<dbReference type="AlphaFoldDB" id="A0A0D3L048"/>
<proteinExistence type="predicted"/>
<accession>A0A0D3L048</accession>
<evidence type="ECO:0000313" key="2">
    <source>
        <dbReference type="EnsemblProtists" id="EOD41383"/>
    </source>
</evidence>
<dbReference type="GeneID" id="17286653"/>
<organism evidence="2 3">
    <name type="scientific">Emiliania huxleyi (strain CCMP1516)</name>
    <dbReference type="NCBI Taxonomy" id="280463"/>
    <lineage>
        <taxon>Eukaryota</taxon>
        <taxon>Haptista</taxon>
        <taxon>Haptophyta</taxon>
        <taxon>Prymnesiophyceae</taxon>
        <taxon>Isochrysidales</taxon>
        <taxon>Noelaerhabdaceae</taxon>
        <taxon>Emiliania</taxon>
    </lineage>
</organism>
<keyword evidence="3" id="KW-1185">Reference proteome</keyword>
<reference evidence="3" key="1">
    <citation type="journal article" date="2013" name="Nature">
        <title>Pan genome of the phytoplankton Emiliania underpins its global distribution.</title>
        <authorList>
            <person name="Read B.A."/>
            <person name="Kegel J."/>
            <person name="Klute M.J."/>
            <person name="Kuo A."/>
            <person name="Lefebvre S.C."/>
            <person name="Maumus F."/>
            <person name="Mayer C."/>
            <person name="Miller J."/>
            <person name="Monier A."/>
            <person name="Salamov A."/>
            <person name="Young J."/>
            <person name="Aguilar M."/>
            <person name="Claverie J.M."/>
            <person name="Frickenhaus S."/>
            <person name="Gonzalez K."/>
            <person name="Herman E.K."/>
            <person name="Lin Y.C."/>
            <person name="Napier J."/>
            <person name="Ogata H."/>
            <person name="Sarno A.F."/>
            <person name="Shmutz J."/>
            <person name="Schroeder D."/>
            <person name="de Vargas C."/>
            <person name="Verret F."/>
            <person name="von Dassow P."/>
            <person name="Valentin K."/>
            <person name="Van de Peer Y."/>
            <person name="Wheeler G."/>
            <person name="Dacks J.B."/>
            <person name="Delwiche C.F."/>
            <person name="Dyhrman S.T."/>
            <person name="Glockner G."/>
            <person name="John U."/>
            <person name="Richards T."/>
            <person name="Worden A.Z."/>
            <person name="Zhang X."/>
            <person name="Grigoriev I.V."/>
            <person name="Allen A.E."/>
            <person name="Bidle K."/>
            <person name="Borodovsky M."/>
            <person name="Bowler C."/>
            <person name="Brownlee C."/>
            <person name="Cock J.M."/>
            <person name="Elias M."/>
            <person name="Gladyshev V.N."/>
            <person name="Groth M."/>
            <person name="Guda C."/>
            <person name="Hadaegh A."/>
            <person name="Iglesias-Rodriguez M.D."/>
            <person name="Jenkins J."/>
            <person name="Jones B.M."/>
            <person name="Lawson T."/>
            <person name="Leese F."/>
            <person name="Lindquist E."/>
            <person name="Lobanov A."/>
            <person name="Lomsadze A."/>
            <person name="Malik S.B."/>
            <person name="Marsh M.E."/>
            <person name="Mackinder L."/>
            <person name="Mock T."/>
            <person name="Mueller-Roeber B."/>
            <person name="Pagarete A."/>
            <person name="Parker M."/>
            <person name="Probert I."/>
            <person name="Quesneville H."/>
            <person name="Raines C."/>
            <person name="Rensing S.A."/>
            <person name="Riano-Pachon D.M."/>
            <person name="Richier S."/>
            <person name="Rokitta S."/>
            <person name="Shiraiwa Y."/>
            <person name="Soanes D.M."/>
            <person name="van der Giezen M."/>
            <person name="Wahlund T.M."/>
            <person name="Williams B."/>
            <person name="Wilson W."/>
            <person name="Wolfe G."/>
            <person name="Wurch L.L."/>
        </authorList>
    </citation>
    <scope>NUCLEOTIDE SEQUENCE</scope>
</reference>